<keyword evidence="1" id="KW-0472">Membrane</keyword>
<gene>
    <name evidence="2" type="ORF">AN618_07300</name>
</gene>
<evidence type="ECO:0000313" key="2">
    <source>
        <dbReference type="EMBL" id="KXG77922.1"/>
    </source>
</evidence>
<evidence type="ECO:0000313" key="3">
    <source>
        <dbReference type="Proteomes" id="UP000070427"/>
    </source>
</evidence>
<comment type="caution">
    <text evidence="2">The sequence shown here is derived from an EMBL/GenBank/DDBJ whole genome shotgun (WGS) entry which is preliminary data.</text>
</comment>
<reference evidence="2 3" key="1">
    <citation type="submission" date="2015-12" db="EMBL/GenBank/DDBJ databases">
        <title>Draft genome sequnece of Fervidicola ferrireducens strain Y170.</title>
        <authorList>
            <person name="Patel B.K."/>
        </authorList>
    </citation>
    <scope>NUCLEOTIDE SEQUENCE [LARGE SCALE GENOMIC DNA]</scope>
    <source>
        <strain evidence="2 3">Y170</strain>
    </source>
</reference>
<feature type="transmembrane region" description="Helical" evidence="1">
    <location>
        <begin position="94"/>
        <end position="116"/>
    </location>
</feature>
<dbReference type="InParanoid" id="A0A140LBJ7"/>
<proteinExistence type="predicted"/>
<dbReference type="FunCoup" id="A0A140LBJ7">
    <property type="interactions" value="4"/>
</dbReference>
<organism evidence="2 3">
    <name type="scientific">Fervidicola ferrireducens</name>
    <dbReference type="NCBI Taxonomy" id="520764"/>
    <lineage>
        <taxon>Bacteria</taxon>
        <taxon>Bacillati</taxon>
        <taxon>Bacillota</taxon>
        <taxon>Clostridia</taxon>
        <taxon>Thermosediminibacterales</taxon>
        <taxon>Thermosediminibacteraceae</taxon>
        <taxon>Fervidicola</taxon>
    </lineage>
</organism>
<evidence type="ECO:0000256" key="1">
    <source>
        <dbReference type="SAM" id="Phobius"/>
    </source>
</evidence>
<keyword evidence="1" id="KW-0812">Transmembrane</keyword>
<dbReference type="STRING" id="520764.AN618_07300"/>
<feature type="transmembrane region" description="Helical" evidence="1">
    <location>
        <begin position="194"/>
        <end position="215"/>
    </location>
</feature>
<accession>A0A140LBJ7</accession>
<dbReference type="PANTHER" id="PTHR42867:SF1">
    <property type="entry name" value="MEMBRANE PROTEIN-RELATED"/>
    <property type="match status" value="1"/>
</dbReference>
<keyword evidence="1" id="KW-1133">Transmembrane helix</keyword>
<sequence length="292" mass="32291">MKREGPAIGGQAVLEGVMMRSPKYTAIAVRKDGEIVIKKEENFSISDQYPFLKAPILRGAVALIEMLVVGVRALSYSAGVVSDDDEEELNSRDIFLAVVMALAFALLLFIVFPTILTKFIAGSIKNPFLLNLIEGLVRILVFLLYLISISSMKDIKRFFEYHGAEHKAVHCYESGEELTIENAKKYTTLHPRCGTSFLLVVMVVSILLFSMLGWPGIVARITFRVLLFPMVAGISYEFIKLAGKSNSVLVRLLSAPGLWLQKLTTREPDDSQLEVALEALKCVLSGGDGFVR</sequence>
<dbReference type="InterPro" id="IPR010787">
    <property type="entry name" value="DUF1385"/>
</dbReference>
<dbReference type="EMBL" id="LOED01000006">
    <property type="protein sequence ID" value="KXG77922.1"/>
    <property type="molecule type" value="Genomic_DNA"/>
</dbReference>
<dbReference type="PANTHER" id="PTHR42867">
    <property type="entry name" value="MEMBRANE PROTEIN-RELATED"/>
    <property type="match status" value="1"/>
</dbReference>
<dbReference type="OrthoDB" id="9784805at2"/>
<feature type="transmembrane region" description="Helical" evidence="1">
    <location>
        <begin position="128"/>
        <end position="147"/>
    </location>
</feature>
<dbReference type="AlphaFoldDB" id="A0A140LBJ7"/>
<dbReference type="RefSeq" id="WP_066352213.1">
    <property type="nucleotide sequence ID" value="NZ_LOED01000006.1"/>
</dbReference>
<dbReference type="PATRIC" id="fig|520764.3.peg.756"/>
<name>A0A140LBJ7_9FIRM</name>
<dbReference type="Proteomes" id="UP000070427">
    <property type="component" value="Unassembled WGS sequence"/>
</dbReference>
<dbReference type="Pfam" id="PF07136">
    <property type="entry name" value="DUF1385"/>
    <property type="match status" value="1"/>
</dbReference>
<protein>
    <recommendedName>
        <fullName evidence="4">DUF1385 domain-containing protein</fullName>
    </recommendedName>
</protein>
<keyword evidence="3" id="KW-1185">Reference proteome</keyword>
<evidence type="ECO:0008006" key="4">
    <source>
        <dbReference type="Google" id="ProtNLM"/>
    </source>
</evidence>